<dbReference type="RefSeq" id="WP_155581772.1">
    <property type="nucleotide sequence ID" value="NZ_JBHSTH010000001.1"/>
</dbReference>
<feature type="region of interest" description="Disordered" evidence="1">
    <location>
        <begin position="56"/>
        <end position="78"/>
    </location>
</feature>
<comment type="caution">
    <text evidence="2">The sequence shown here is derived from an EMBL/GenBank/DDBJ whole genome shotgun (WGS) entry which is preliminary data.</text>
</comment>
<dbReference type="EMBL" id="WNNK01000002">
    <property type="protein sequence ID" value="MUF03376.1"/>
    <property type="molecule type" value="Genomic_DNA"/>
</dbReference>
<dbReference type="AlphaFoldDB" id="A0A6I3W9H4"/>
<evidence type="ECO:0000313" key="2">
    <source>
        <dbReference type="EMBL" id="MUF03376.1"/>
    </source>
</evidence>
<reference evidence="2 3" key="1">
    <citation type="submission" date="2019-11" db="EMBL/GenBank/DDBJ databases">
        <title>Pseudomonas karstica sp. nov. and Pseudomonas spelaei sp. nov. from karst caves.</title>
        <authorList>
            <person name="Zeman M."/>
        </authorList>
    </citation>
    <scope>NUCLEOTIDE SEQUENCE [LARGE SCALE GENOMIC DNA]</scope>
    <source>
        <strain evidence="2 3">CCM 7893</strain>
    </source>
</reference>
<dbReference type="Proteomes" id="UP000438196">
    <property type="component" value="Unassembled WGS sequence"/>
</dbReference>
<sequence length="99" mass="10963">MSYPEIIFIVSSNNPSPLLQRCVIVSRLILNKNPKKYRVIGHCAASPTLRKGIANASKSPKNKAFGHQAMSSAARGSRRWPNDELTARILARMQIYIAA</sequence>
<organism evidence="2 3">
    <name type="scientific">Pseudomonas spelaei</name>
    <dbReference type="NCBI Taxonomy" id="1055469"/>
    <lineage>
        <taxon>Bacteria</taxon>
        <taxon>Pseudomonadati</taxon>
        <taxon>Pseudomonadota</taxon>
        <taxon>Gammaproteobacteria</taxon>
        <taxon>Pseudomonadales</taxon>
        <taxon>Pseudomonadaceae</taxon>
        <taxon>Pseudomonas</taxon>
    </lineage>
</organism>
<keyword evidence="3" id="KW-1185">Reference proteome</keyword>
<evidence type="ECO:0000313" key="3">
    <source>
        <dbReference type="Proteomes" id="UP000438196"/>
    </source>
</evidence>
<name>A0A6I3W9H4_9PSED</name>
<gene>
    <name evidence="2" type="ORF">GNF76_03460</name>
</gene>
<dbReference type="OrthoDB" id="9921586at2"/>
<protein>
    <submittedName>
        <fullName evidence="2">Uncharacterized protein</fullName>
    </submittedName>
</protein>
<accession>A0A6I3W9H4</accession>
<evidence type="ECO:0000256" key="1">
    <source>
        <dbReference type="SAM" id="MobiDB-lite"/>
    </source>
</evidence>
<proteinExistence type="predicted"/>